<dbReference type="Proteomes" id="UP001064489">
    <property type="component" value="Chromosome 9"/>
</dbReference>
<reference evidence="1" key="2">
    <citation type="submission" date="2023-02" db="EMBL/GenBank/DDBJ databases">
        <authorList>
            <person name="Swenson N.G."/>
            <person name="Wegrzyn J.L."/>
            <person name="Mcevoy S.L."/>
        </authorList>
    </citation>
    <scope>NUCLEOTIDE SEQUENCE</scope>
    <source>
        <strain evidence="1">91603</strain>
        <tissue evidence="1">Leaf</tissue>
    </source>
</reference>
<comment type="caution">
    <text evidence="1">The sequence shown here is derived from an EMBL/GenBank/DDBJ whole genome shotgun (WGS) entry which is preliminary data.</text>
</comment>
<dbReference type="AlphaFoldDB" id="A0AAD5JHY5"/>
<name>A0AAD5JHY5_ACENE</name>
<dbReference type="EMBL" id="JAJSOW010000001">
    <property type="protein sequence ID" value="KAI9201006.1"/>
    <property type="molecule type" value="Genomic_DNA"/>
</dbReference>
<accession>A0AAD5JHY5</accession>
<gene>
    <name evidence="1" type="ORF">LWI28_016448</name>
</gene>
<dbReference type="Pfam" id="PF14223">
    <property type="entry name" value="Retrotran_gag_2"/>
    <property type="match status" value="1"/>
</dbReference>
<reference evidence="1" key="1">
    <citation type="journal article" date="2022" name="Plant J.">
        <title>Strategies of tolerance reflected in two North American maple genomes.</title>
        <authorList>
            <person name="McEvoy S.L."/>
            <person name="Sezen U.U."/>
            <person name="Trouern-Trend A."/>
            <person name="McMahon S.M."/>
            <person name="Schaberg P.G."/>
            <person name="Yang J."/>
            <person name="Wegrzyn J.L."/>
            <person name="Swenson N.G."/>
        </authorList>
    </citation>
    <scope>NUCLEOTIDE SEQUENCE</scope>
    <source>
        <strain evidence="1">91603</strain>
    </source>
</reference>
<protein>
    <submittedName>
        <fullName evidence="1">Uncharacterized protein</fullName>
    </submittedName>
</protein>
<evidence type="ECO:0000313" key="2">
    <source>
        <dbReference type="Proteomes" id="UP001064489"/>
    </source>
</evidence>
<organism evidence="1 2">
    <name type="scientific">Acer negundo</name>
    <name type="common">Box elder</name>
    <dbReference type="NCBI Taxonomy" id="4023"/>
    <lineage>
        <taxon>Eukaryota</taxon>
        <taxon>Viridiplantae</taxon>
        <taxon>Streptophyta</taxon>
        <taxon>Embryophyta</taxon>
        <taxon>Tracheophyta</taxon>
        <taxon>Spermatophyta</taxon>
        <taxon>Magnoliopsida</taxon>
        <taxon>eudicotyledons</taxon>
        <taxon>Gunneridae</taxon>
        <taxon>Pentapetalae</taxon>
        <taxon>rosids</taxon>
        <taxon>malvids</taxon>
        <taxon>Sapindales</taxon>
        <taxon>Sapindaceae</taxon>
        <taxon>Hippocastanoideae</taxon>
        <taxon>Acereae</taxon>
        <taxon>Acer</taxon>
    </lineage>
</organism>
<keyword evidence="2" id="KW-1185">Reference proteome</keyword>
<evidence type="ECO:0000313" key="1">
    <source>
        <dbReference type="EMBL" id="KAI9201006.1"/>
    </source>
</evidence>
<proteinExistence type="predicted"/>
<sequence>MDVKARSSIELHLADNVMFNVDGDINAKETCDKFEKVYRELCCKLLKVDVKYEDDDNALLLLRSLPPSFKHFRTTIMFSKESLKLDEVMEAIQSYVKMDENTEGSQAYGLYVKGKERGRS</sequence>